<evidence type="ECO:0000256" key="4">
    <source>
        <dbReference type="ARBA" id="ARBA00023136"/>
    </source>
</evidence>
<reference evidence="7 8" key="1">
    <citation type="submission" date="2014-08" db="EMBL/GenBank/DDBJ databases">
        <title>Complete genome sequence of Corynebacterium phocae M408/89/1(T)(=DSM 44612(T)), isolated from the common seal (Phoca vitulina).</title>
        <authorList>
            <person name="Ruckert C."/>
            <person name="Albersmeier A."/>
            <person name="Winkler A."/>
            <person name="Kalinowski J."/>
        </authorList>
    </citation>
    <scope>NUCLEOTIDE SEQUENCE [LARGE SCALE GENOMIC DNA]</scope>
    <source>
        <strain evidence="7 8">M408/89/1</strain>
    </source>
</reference>
<comment type="subcellular location">
    <subcellularLocation>
        <location evidence="1">Membrane</location>
        <topology evidence="1">Multi-pass membrane protein</topology>
    </subcellularLocation>
</comment>
<feature type="domain" description="TM2" evidence="6">
    <location>
        <begin position="20"/>
        <end position="67"/>
    </location>
</feature>
<feature type="transmembrane region" description="Helical" evidence="5">
    <location>
        <begin position="50"/>
        <end position="69"/>
    </location>
</feature>
<feature type="transmembrane region" description="Helical" evidence="5">
    <location>
        <begin position="23"/>
        <end position="43"/>
    </location>
</feature>
<evidence type="ECO:0000256" key="2">
    <source>
        <dbReference type="ARBA" id="ARBA00022692"/>
    </source>
</evidence>
<keyword evidence="2 5" id="KW-0812">Transmembrane</keyword>
<feature type="transmembrane region" description="Helical" evidence="5">
    <location>
        <begin position="75"/>
        <end position="94"/>
    </location>
</feature>
<dbReference type="STRING" id="161895.CPHO_03835"/>
<organism evidence="7 8">
    <name type="scientific">Corynebacterium phocae</name>
    <dbReference type="NCBI Taxonomy" id="161895"/>
    <lineage>
        <taxon>Bacteria</taxon>
        <taxon>Bacillati</taxon>
        <taxon>Actinomycetota</taxon>
        <taxon>Actinomycetes</taxon>
        <taxon>Mycobacteriales</taxon>
        <taxon>Corynebacteriaceae</taxon>
        <taxon>Corynebacterium</taxon>
    </lineage>
</organism>
<dbReference type="KEGG" id="cpho:CPHO_03835"/>
<keyword evidence="3 5" id="KW-1133">Transmembrane helix</keyword>
<keyword evidence="8" id="KW-1185">Reference proteome</keyword>
<sequence>MQPHSNYQPPQQGFGVQPSGKSFVVAAVLAFFLGGFGVHNFFVGYNGRGVAQLLLTLFGSATAFLVIGVPFLMAVGLWVLIDFVMILLGTGAYRRDTNGDIIKR</sequence>
<proteinExistence type="predicted"/>
<accession>A0A1L7D673</accession>
<evidence type="ECO:0000259" key="6">
    <source>
        <dbReference type="Pfam" id="PF05154"/>
    </source>
</evidence>
<keyword evidence="4 5" id="KW-0472">Membrane</keyword>
<evidence type="ECO:0000256" key="3">
    <source>
        <dbReference type="ARBA" id="ARBA00022989"/>
    </source>
</evidence>
<protein>
    <recommendedName>
        <fullName evidence="6">TM2 domain-containing protein</fullName>
    </recommendedName>
</protein>
<dbReference type="AlphaFoldDB" id="A0A1L7D673"/>
<evidence type="ECO:0000256" key="5">
    <source>
        <dbReference type="SAM" id="Phobius"/>
    </source>
</evidence>
<dbReference type="Pfam" id="PF05154">
    <property type="entry name" value="TM2"/>
    <property type="match status" value="1"/>
</dbReference>
<name>A0A1L7D673_9CORY</name>
<evidence type="ECO:0000256" key="1">
    <source>
        <dbReference type="ARBA" id="ARBA00004141"/>
    </source>
</evidence>
<dbReference type="Proteomes" id="UP000185491">
    <property type="component" value="Chromosome"/>
</dbReference>
<dbReference type="GO" id="GO:0016020">
    <property type="term" value="C:membrane"/>
    <property type="evidence" value="ECO:0007669"/>
    <property type="project" value="UniProtKB-SubCell"/>
</dbReference>
<evidence type="ECO:0000313" key="7">
    <source>
        <dbReference type="EMBL" id="APT93649.1"/>
    </source>
</evidence>
<gene>
    <name evidence="7" type="ORF">CPHO_03835</name>
</gene>
<dbReference type="EMBL" id="CP009249">
    <property type="protein sequence ID" value="APT93649.1"/>
    <property type="molecule type" value="Genomic_DNA"/>
</dbReference>
<evidence type="ECO:0000313" key="8">
    <source>
        <dbReference type="Proteomes" id="UP000185491"/>
    </source>
</evidence>
<dbReference type="InterPro" id="IPR007829">
    <property type="entry name" value="TM2"/>
</dbReference>